<feature type="domain" description="Lipoxygenase" evidence="16">
    <location>
        <begin position="950"/>
        <end position="1107"/>
    </location>
</feature>
<dbReference type="InterPro" id="IPR013819">
    <property type="entry name" value="LipOase_C"/>
</dbReference>
<evidence type="ECO:0000256" key="6">
    <source>
        <dbReference type="ARBA" id="ARBA00022832"/>
    </source>
</evidence>
<keyword evidence="9" id="KW-0408">Iron</keyword>
<evidence type="ECO:0000256" key="8">
    <source>
        <dbReference type="ARBA" id="ARBA00023002"/>
    </source>
</evidence>
<dbReference type="PROSITE" id="PS50095">
    <property type="entry name" value="PLAT"/>
    <property type="match status" value="2"/>
</dbReference>
<evidence type="ECO:0000256" key="2">
    <source>
        <dbReference type="ARBA" id="ARBA00009419"/>
    </source>
</evidence>
<evidence type="ECO:0000256" key="3">
    <source>
        <dbReference type="ARBA" id="ARBA00022516"/>
    </source>
</evidence>
<keyword evidence="7" id="KW-0223">Dioxygenase</keyword>
<keyword evidence="8" id="KW-0560">Oxidoreductase</keyword>
<dbReference type="GO" id="GO:0006633">
    <property type="term" value="P:fatty acid biosynthetic process"/>
    <property type="evidence" value="ECO:0007669"/>
    <property type="project" value="UniProtKB-KW"/>
</dbReference>
<dbReference type="PANTHER" id="PTHR11771">
    <property type="entry name" value="LIPOXYGENASE"/>
    <property type="match status" value="1"/>
</dbReference>
<evidence type="ECO:0000256" key="7">
    <source>
        <dbReference type="ARBA" id="ARBA00022964"/>
    </source>
</evidence>
<dbReference type="Proteomes" id="UP000775213">
    <property type="component" value="Unassembled WGS sequence"/>
</dbReference>
<evidence type="ECO:0000313" key="18">
    <source>
        <dbReference type="Proteomes" id="UP000775213"/>
    </source>
</evidence>
<feature type="domain" description="PLAT" evidence="15">
    <location>
        <begin position="831"/>
        <end position="947"/>
    </location>
</feature>
<reference evidence="17 18" key="1">
    <citation type="journal article" date="2021" name="Hortic Res">
        <title>Chromosome-scale assembly of the Dendrobium chrysotoxum genome enhances the understanding of orchid evolution.</title>
        <authorList>
            <person name="Zhang Y."/>
            <person name="Zhang G.Q."/>
            <person name="Zhang D."/>
            <person name="Liu X.D."/>
            <person name="Xu X.Y."/>
            <person name="Sun W.H."/>
            <person name="Yu X."/>
            <person name="Zhu X."/>
            <person name="Wang Z.W."/>
            <person name="Zhao X."/>
            <person name="Zhong W.Y."/>
            <person name="Chen H."/>
            <person name="Yin W.L."/>
            <person name="Huang T."/>
            <person name="Niu S.C."/>
            <person name="Liu Z.J."/>
        </authorList>
    </citation>
    <scope>NUCLEOTIDE SEQUENCE [LARGE SCALE GENOMIC DNA]</scope>
    <source>
        <strain evidence="17">Lindl</strain>
    </source>
</reference>
<dbReference type="InterPro" id="IPR036226">
    <property type="entry name" value="LipOase_C_sf"/>
</dbReference>
<evidence type="ECO:0000256" key="9">
    <source>
        <dbReference type="ARBA" id="ARBA00023004"/>
    </source>
</evidence>
<feature type="domain" description="PLAT" evidence="15">
    <location>
        <begin position="26"/>
        <end position="160"/>
    </location>
</feature>
<dbReference type="InterPro" id="IPR001024">
    <property type="entry name" value="PLAT/LH2_dom"/>
</dbReference>
<evidence type="ECO:0000313" key="17">
    <source>
        <dbReference type="EMBL" id="KAH0467529.1"/>
    </source>
</evidence>
<dbReference type="SUPFAM" id="SSF48484">
    <property type="entry name" value="Lipoxigenase"/>
    <property type="match status" value="2"/>
</dbReference>
<dbReference type="CDD" id="cd01751">
    <property type="entry name" value="PLAT_LH2"/>
    <property type="match status" value="1"/>
</dbReference>
<dbReference type="InterPro" id="IPR001246">
    <property type="entry name" value="LipOase_plant"/>
</dbReference>
<dbReference type="PRINTS" id="PR00468">
    <property type="entry name" value="PLTLPOXGNASE"/>
</dbReference>
<dbReference type="EMBL" id="JAGFBR010000005">
    <property type="protein sequence ID" value="KAH0467529.1"/>
    <property type="molecule type" value="Genomic_DNA"/>
</dbReference>
<dbReference type="Gene3D" id="2.60.60.20">
    <property type="entry name" value="PLAT/LH2 domain"/>
    <property type="match status" value="2"/>
</dbReference>
<dbReference type="Gene3D" id="4.10.372.10">
    <property type="entry name" value="Lipoxygenase-1, Domain 3"/>
    <property type="match status" value="1"/>
</dbReference>
<keyword evidence="5 13" id="KW-0925">Oxylipin biosynthesis</keyword>
<dbReference type="GO" id="GO:0046872">
    <property type="term" value="F:metal ion binding"/>
    <property type="evidence" value="ECO:0007669"/>
    <property type="project" value="UniProtKB-UniRule"/>
</dbReference>
<evidence type="ECO:0000256" key="10">
    <source>
        <dbReference type="ARBA" id="ARBA00023098"/>
    </source>
</evidence>
<dbReference type="Gene3D" id="3.10.450.60">
    <property type="match status" value="1"/>
</dbReference>
<keyword evidence="11 13" id="KW-0275">Fatty acid biosynthesis</keyword>
<name>A0AAV7HHC3_DENCH</name>
<keyword evidence="18" id="KW-1185">Reference proteome</keyword>
<evidence type="ECO:0000256" key="1">
    <source>
        <dbReference type="ARBA" id="ARBA00001962"/>
    </source>
</evidence>
<evidence type="ECO:0000256" key="12">
    <source>
        <dbReference type="PROSITE-ProRule" id="PRU00152"/>
    </source>
</evidence>
<feature type="domain" description="Lipoxygenase" evidence="16">
    <location>
        <begin position="163"/>
        <end position="855"/>
    </location>
</feature>
<evidence type="ECO:0000256" key="14">
    <source>
        <dbReference type="SAM" id="MobiDB-lite"/>
    </source>
</evidence>
<sequence length="1107" mass="126422">MMRDLMKDMLSRGKKETKVKAKVVLMNKSVLDLNGVNAAILDQIHDFLGQKVEFRLVSATVGDPNNGNRGLLGPPAYLAPSKLPVIPKLVAGEKTYVVKFMVGESQGIPGAVIVRNCHRKQFYLKSITIENFPGKGRIHFDCNSWVYSTDKYSYDRIFFANNSYLPKRTPEPLQPYRLDELRNLRGDGVNRKLEKWDRVYNYDYYNDLGNPDENPNLARPVLGGSAELPYPRRCKTGRPPSKTDPKSGSRLGKLDQFKIYVPRDERFGRIKMSDFVGHGIKTVAKDLLPIFRAVLNFTNEEFVSFEDLLKLYDSGLPLPDIPMLRKFFQALPLGFFKSVLIPINGECSFLKLPMPQVIQNDKRAWRTDEEFAREMLAGVNPIIIQRLKEFPPISKLDPRQYGNQNSTIKLDHIERNLDGLSVQQALDCNRLFILDHHDSIMPCLRRINATDRKVYASRTLLFLNDDSTLKPLAIELSLPHPGDDTLGAVSTVYTPAISGVEGSIWTLAKSYVIINDSLRTHAVIEPFVIATNRQLSSMHPINKLLAPHYRDTMNINALARQSLINAGGLLEFIIFPSKYALEMSSMAYKSWNFVEQGLPSDLLKRGMAVEDHSRPHKLRLLIEDYPYAVDGLAIWSAIETWVREYCAIYYHDDSAVQGDEELQAWWKEVREVGHGDQKDEPWWPEMRSVPELVNSCATIIWVASAMHAAVNFGQYPYAGYVPNRPTMSRQFMPEVGSAEYGELQKNPEKVFLKTIACQLHTIVGISLIEVLSTHTSDEVYLGQRLSAEWTRDERAIDASNRFSAKLKEIEKNIARLNSEPSLKNRNGPVKMPYSLLSPYSEGGITAKGIPNNNGNRGVVGPTAYLEREQYSVVPKLFAGEKTYVVNFKVDESQGIPGAVIVRNQHWHQFYLNSITLENFPGQGRIHFDCKSWVYNTGKYSYDRIFFTNNSYLPKHTPEPLRPYRQDELRNLRGDGVNRKLEEWDRVYSYDYYNDLGNPDKNPNLARPVLGGSAELPYPRRCKTGRRPSKTDPKSEKKLGTLELEVYVPRDESFGHIKKFEYFQNIGKKHLPYVQATIKYKHKEFESFKDVHKLYEGGYFPMPQVIQS</sequence>
<accession>A0AAV7HHC3</accession>
<dbReference type="SMART" id="SM00308">
    <property type="entry name" value="LH2"/>
    <property type="match status" value="2"/>
</dbReference>
<dbReference type="GO" id="GO:0031408">
    <property type="term" value="P:oxylipin biosynthetic process"/>
    <property type="evidence" value="ECO:0007669"/>
    <property type="project" value="UniProtKB-UniRule"/>
</dbReference>
<dbReference type="SUPFAM" id="SSF49723">
    <property type="entry name" value="Lipase/lipooxygenase domain (PLAT/LH2 domain)"/>
    <property type="match status" value="2"/>
</dbReference>
<dbReference type="GO" id="GO:0016702">
    <property type="term" value="F:oxidoreductase activity, acting on single donors with incorporation of molecular oxygen, incorporation of two atoms of oxygen"/>
    <property type="evidence" value="ECO:0007669"/>
    <property type="project" value="InterPro"/>
</dbReference>
<evidence type="ECO:0000259" key="15">
    <source>
        <dbReference type="PROSITE" id="PS50095"/>
    </source>
</evidence>
<dbReference type="InterPro" id="IPR020834">
    <property type="entry name" value="LipOase_CS"/>
</dbReference>
<feature type="compositionally biased region" description="Basic and acidic residues" evidence="14">
    <location>
        <begin position="241"/>
        <end position="250"/>
    </location>
</feature>
<comment type="function">
    <text evidence="13">Plant lipoxygenase may be involved in a number of diverse aspects of plant physiology including growth and development, pest resistance, and senescence or responses to wounding.</text>
</comment>
<feature type="region of interest" description="Disordered" evidence="14">
    <location>
        <begin position="222"/>
        <end position="250"/>
    </location>
</feature>
<keyword evidence="3 13" id="KW-0444">Lipid biosynthesis</keyword>
<comment type="caution">
    <text evidence="17">The sequence shown here is derived from an EMBL/GenBank/DDBJ whole genome shotgun (WGS) entry which is preliminary data.</text>
</comment>
<organism evidence="17 18">
    <name type="scientific">Dendrobium chrysotoxum</name>
    <name type="common">Orchid</name>
    <dbReference type="NCBI Taxonomy" id="161865"/>
    <lineage>
        <taxon>Eukaryota</taxon>
        <taxon>Viridiplantae</taxon>
        <taxon>Streptophyta</taxon>
        <taxon>Embryophyta</taxon>
        <taxon>Tracheophyta</taxon>
        <taxon>Spermatophyta</taxon>
        <taxon>Magnoliopsida</taxon>
        <taxon>Liliopsida</taxon>
        <taxon>Asparagales</taxon>
        <taxon>Orchidaceae</taxon>
        <taxon>Epidendroideae</taxon>
        <taxon>Malaxideae</taxon>
        <taxon>Dendrobiinae</taxon>
        <taxon>Dendrobium</taxon>
    </lineage>
</organism>
<dbReference type="Gene3D" id="4.10.375.10">
    <property type="entry name" value="Lipoxygenase-1, Domain 2"/>
    <property type="match status" value="2"/>
</dbReference>
<dbReference type="FunFam" id="4.10.375.10:FF:000001">
    <property type="entry name" value="Lipoxygenase"/>
    <property type="match status" value="2"/>
</dbReference>
<keyword evidence="4" id="KW-0479">Metal-binding</keyword>
<dbReference type="InterPro" id="IPR027433">
    <property type="entry name" value="Lipoxygenase_dom_3"/>
</dbReference>
<dbReference type="GO" id="GO:0034440">
    <property type="term" value="P:lipid oxidation"/>
    <property type="evidence" value="ECO:0007669"/>
    <property type="project" value="InterPro"/>
</dbReference>
<dbReference type="InterPro" id="IPR036392">
    <property type="entry name" value="PLAT/LH2_dom_sf"/>
</dbReference>
<dbReference type="Pfam" id="PF00305">
    <property type="entry name" value="Lipoxygenase"/>
    <property type="match status" value="2"/>
</dbReference>
<dbReference type="PRINTS" id="PR00087">
    <property type="entry name" value="LIPOXYGENASE"/>
</dbReference>
<keyword evidence="10" id="KW-0443">Lipid metabolism</keyword>
<dbReference type="InterPro" id="IPR042057">
    <property type="entry name" value="Lipoxy_PLAT/LH2"/>
</dbReference>
<dbReference type="FunFam" id="3.10.450.60:FF:000002">
    <property type="entry name" value="Lipoxygenase"/>
    <property type="match status" value="1"/>
</dbReference>
<dbReference type="GO" id="GO:0009611">
    <property type="term" value="P:response to wounding"/>
    <property type="evidence" value="ECO:0007669"/>
    <property type="project" value="UniProtKB-ARBA"/>
</dbReference>
<dbReference type="AlphaFoldDB" id="A0AAV7HHC3"/>
<evidence type="ECO:0000256" key="5">
    <source>
        <dbReference type="ARBA" id="ARBA00022767"/>
    </source>
</evidence>
<dbReference type="EC" id="1.13.11.-" evidence="13"/>
<evidence type="ECO:0000256" key="11">
    <source>
        <dbReference type="ARBA" id="ARBA00023160"/>
    </source>
</evidence>
<dbReference type="Pfam" id="PF01477">
    <property type="entry name" value="PLAT"/>
    <property type="match status" value="2"/>
</dbReference>
<proteinExistence type="inferred from homology"/>
<evidence type="ECO:0000256" key="13">
    <source>
        <dbReference type="RuleBase" id="RU003975"/>
    </source>
</evidence>
<dbReference type="PROSITE" id="PS00081">
    <property type="entry name" value="LIPOXYGENASE_2"/>
    <property type="match status" value="1"/>
</dbReference>
<gene>
    <name evidence="17" type="ORF">IEQ34_004767</name>
</gene>
<evidence type="ECO:0000259" key="16">
    <source>
        <dbReference type="PROSITE" id="PS51393"/>
    </source>
</evidence>
<dbReference type="PROSITE" id="PS51393">
    <property type="entry name" value="LIPOXYGENASE_3"/>
    <property type="match status" value="2"/>
</dbReference>
<dbReference type="InterPro" id="IPR000907">
    <property type="entry name" value="LipOase"/>
</dbReference>
<comment type="caution">
    <text evidence="12">Lacks conserved residue(s) required for the propagation of feature annotation.</text>
</comment>
<dbReference type="Gene3D" id="1.20.245.10">
    <property type="entry name" value="Lipoxygenase-1, Domain 5"/>
    <property type="match status" value="1"/>
</dbReference>
<comment type="pathway">
    <text evidence="13">Lipid metabolism; oxylipin biosynthesis.</text>
</comment>
<dbReference type="FunFam" id="1.20.245.10:FF:000002">
    <property type="entry name" value="Lipoxygenase"/>
    <property type="match status" value="1"/>
</dbReference>
<keyword evidence="6" id="KW-0276">Fatty acid metabolism</keyword>
<comment type="cofactor">
    <cofactor evidence="1">
        <name>Fe cation</name>
        <dbReference type="ChEBI" id="CHEBI:24875"/>
    </cofactor>
</comment>
<evidence type="ECO:0000256" key="4">
    <source>
        <dbReference type="ARBA" id="ARBA00022723"/>
    </source>
</evidence>
<comment type="similarity">
    <text evidence="2 13">Belongs to the lipoxygenase family.</text>
</comment>
<protein>
    <recommendedName>
        <fullName evidence="13">Lipoxygenase</fullName>
        <ecNumber evidence="13">1.13.11.-</ecNumber>
    </recommendedName>
</protein>